<dbReference type="RefSeq" id="WP_086855987.1">
    <property type="nucleotide sequence ID" value="NZ_JADBEG010000001.1"/>
</dbReference>
<dbReference type="EMBL" id="JADBEG010000001">
    <property type="protein sequence ID" value="MBE1502659.1"/>
    <property type="molecule type" value="Genomic_DNA"/>
</dbReference>
<organism evidence="1 2">
    <name type="scientific">Amycolatopsis lexingtonensis</name>
    <dbReference type="NCBI Taxonomy" id="218822"/>
    <lineage>
        <taxon>Bacteria</taxon>
        <taxon>Bacillati</taxon>
        <taxon>Actinomycetota</taxon>
        <taxon>Actinomycetes</taxon>
        <taxon>Pseudonocardiales</taxon>
        <taxon>Pseudonocardiaceae</taxon>
        <taxon>Amycolatopsis</taxon>
    </lineage>
</organism>
<dbReference type="Proteomes" id="UP000631670">
    <property type="component" value="Unassembled WGS sequence"/>
</dbReference>
<name>A0ABR9IHK3_9PSEU</name>
<protein>
    <submittedName>
        <fullName evidence="1">Uncharacterized protein</fullName>
    </submittedName>
</protein>
<proteinExistence type="predicted"/>
<reference evidence="1 2" key="1">
    <citation type="submission" date="2020-10" db="EMBL/GenBank/DDBJ databases">
        <title>Sequencing the genomes of 1000 actinobacteria strains.</title>
        <authorList>
            <person name="Klenk H.-P."/>
        </authorList>
    </citation>
    <scope>NUCLEOTIDE SEQUENCE [LARGE SCALE GENOMIC DNA]</scope>
    <source>
        <strain evidence="1 2">DSM 44653</strain>
    </source>
</reference>
<gene>
    <name evidence="1" type="ORF">H4696_009759</name>
</gene>
<keyword evidence="2" id="KW-1185">Reference proteome</keyword>
<evidence type="ECO:0000313" key="1">
    <source>
        <dbReference type="EMBL" id="MBE1502659.1"/>
    </source>
</evidence>
<comment type="caution">
    <text evidence="1">The sequence shown here is derived from an EMBL/GenBank/DDBJ whole genome shotgun (WGS) entry which is preliminary data.</text>
</comment>
<evidence type="ECO:0000313" key="2">
    <source>
        <dbReference type="Proteomes" id="UP000631670"/>
    </source>
</evidence>
<sequence>MSTTRPSRRQIEMHAADLDFDYFADTTGLAGDSVLAQNFDSFGAFTDLVGLYAEIAEIEEELAFLDAPVAPVIALPIAAARELGEVA</sequence>
<accession>A0ABR9IHK3</accession>